<comment type="caution">
    <text evidence="3">The sequence shown here is derived from an EMBL/GenBank/DDBJ whole genome shotgun (WGS) entry which is preliminary data.</text>
</comment>
<feature type="domain" description="Glycosyl transferase family 1" evidence="2">
    <location>
        <begin position="173"/>
        <end position="334"/>
    </location>
</feature>
<dbReference type="RefSeq" id="WP_386193480.1">
    <property type="nucleotide sequence ID" value="NZ_JBHSBC010000032.1"/>
</dbReference>
<name>A0ABV8F980_9ACTN</name>
<keyword evidence="1 3" id="KW-0808">Transferase</keyword>
<evidence type="ECO:0000256" key="1">
    <source>
        <dbReference type="ARBA" id="ARBA00022679"/>
    </source>
</evidence>
<reference evidence="4" key="1">
    <citation type="journal article" date="2019" name="Int. J. Syst. Evol. Microbiol.">
        <title>The Global Catalogue of Microorganisms (GCM) 10K type strain sequencing project: providing services to taxonomists for standard genome sequencing and annotation.</title>
        <authorList>
            <consortium name="The Broad Institute Genomics Platform"/>
            <consortium name="The Broad Institute Genome Sequencing Center for Infectious Disease"/>
            <person name="Wu L."/>
            <person name="Ma J."/>
        </authorList>
    </citation>
    <scope>NUCLEOTIDE SEQUENCE [LARGE SCALE GENOMIC DNA]</scope>
    <source>
        <strain evidence="4">TBRC 7912</strain>
    </source>
</reference>
<dbReference type="InterPro" id="IPR001296">
    <property type="entry name" value="Glyco_trans_1"/>
</dbReference>
<gene>
    <name evidence="3" type="ORF">ACFOYY_27990</name>
</gene>
<organism evidence="3 4">
    <name type="scientific">Streptosporangium jomthongense</name>
    <dbReference type="NCBI Taxonomy" id="1193683"/>
    <lineage>
        <taxon>Bacteria</taxon>
        <taxon>Bacillati</taxon>
        <taxon>Actinomycetota</taxon>
        <taxon>Actinomycetes</taxon>
        <taxon>Streptosporangiales</taxon>
        <taxon>Streptosporangiaceae</taxon>
        <taxon>Streptosporangium</taxon>
    </lineage>
</organism>
<keyword evidence="3" id="KW-0328">Glycosyltransferase</keyword>
<evidence type="ECO:0000313" key="3">
    <source>
        <dbReference type="EMBL" id="MFC3984003.1"/>
    </source>
</evidence>
<sequence length="376" mass="41556">MRVCVGTIVHHPEDARIMHRQIRALLDAGHDITYVAPFTDCNVTPDPGIRAIDVPRATGRRRWRALKAARKALKRGIEGADLLIVHDIELLFRLPRRRPATVWDVHEDTAAALEAKPYLPEVLRRTLPSLVRGVEARAERRMHLILAEEAYQERFSRPHPVVLNTTYVPRRPPAPPGGNRVIYVGQLSAARGAVELVELARRLLPHGIRTDLVGAADQEIRPLLRDAQREGVLDWYGYVPNQHALRMAEGAIAGLSLLHDVPNYRQSMPTKVVEYMARGVPVVTTPLPAAASMVERVGCGVVVPFGDVDAALHAVLGLRDDPGGATAMGKRGYEQALNEHHWPDHAGEFVGRLEEWAGKPVTSAVEIGVLEAWHAI</sequence>
<dbReference type="EC" id="2.4.-.-" evidence="3"/>
<dbReference type="Proteomes" id="UP001595698">
    <property type="component" value="Unassembled WGS sequence"/>
</dbReference>
<proteinExistence type="predicted"/>
<dbReference type="EMBL" id="JBHSBC010000032">
    <property type="protein sequence ID" value="MFC3984003.1"/>
    <property type="molecule type" value="Genomic_DNA"/>
</dbReference>
<keyword evidence="4" id="KW-1185">Reference proteome</keyword>
<evidence type="ECO:0000313" key="4">
    <source>
        <dbReference type="Proteomes" id="UP001595698"/>
    </source>
</evidence>
<accession>A0ABV8F980</accession>
<dbReference type="PANTHER" id="PTHR12526">
    <property type="entry name" value="GLYCOSYLTRANSFERASE"/>
    <property type="match status" value="1"/>
</dbReference>
<dbReference type="SUPFAM" id="SSF53756">
    <property type="entry name" value="UDP-Glycosyltransferase/glycogen phosphorylase"/>
    <property type="match status" value="1"/>
</dbReference>
<evidence type="ECO:0000259" key="2">
    <source>
        <dbReference type="Pfam" id="PF00534"/>
    </source>
</evidence>
<protein>
    <submittedName>
        <fullName evidence="3">Glycosyltransferase</fullName>
        <ecNumber evidence="3">2.4.-.-</ecNumber>
    </submittedName>
</protein>
<dbReference type="GO" id="GO:0016757">
    <property type="term" value="F:glycosyltransferase activity"/>
    <property type="evidence" value="ECO:0007669"/>
    <property type="project" value="UniProtKB-KW"/>
</dbReference>
<dbReference type="Gene3D" id="3.40.50.2000">
    <property type="entry name" value="Glycogen Phosphorylase B"/>
    <property type="match status" value="2"/>
</dbReference>
<dbReference type="Pfam" id="PF00534">
    <property type="entry name" value="Glycos_transf_1"/>
    <property type="match status" value="1"/>
</dbReference>